<organism evidence="2 3">
    <name type="scientific">Marasmiellus scandens</name>
    <dbReference type="NCBI Taxonomy" id="2682957"/>
    <lineage>
        <taxon>Eukaryota</taxon>
        <taxon>Fungi</taxon>
        <taxon>Dikarya</taxon>
        <taxon>Basidiomycota</taxon>
        <taxon>Agaricomycotina</taxon>
        <taxon>Agaricomycetes</taxon>
        <taxon>Agaricomycetidae</taxon>
        <taxon>Agaricales</taxon>
        <taxon>Marasmiineae</taxon>
        <taxon>Omphalotaceae</taxon>
        <taxon>Marasmiellus</taxon>
    </lineage>
</organism>
<name>A0ABR1JCI0_9AGAR</name>
<keyword evidence="3" id="KW-1185">Reference proteome</keyword>
<accession>A0ABR1JCI0</accession>
<dbReference type="EMBL" id="JBANRG010000018">
    <property type="protein sequence ID" value="KAK7458016.1"/>
    <property type="molecule type" value="Genomic_DNA"/>
</dbReference>
<evidence type="ECO:0000313" key="2">
    <source>
        <dbReference type="EMBL" id="KAK7458016.1"/>
    </source>
</evidence>
<proteinExistence type="predicted"/>
<feature type="region of interest" description="Disordered" evidence="1">
    <location>
        <begin position="200"/>
        <end position="223"/>
    </location>
</feature>
<reference evidence="2 3" key="1">
    <citation type="submission" date="2024-01" db="EMBL/GenBank/DDBJ databases">
        <title>A draft genome for the cacao thread blight pathogen Marasmiellus scandens.</title>
        <authorList>
            <person name="Baruah I.K."/>
            <person name="Leung J."/>
            <person name="Bukari Y."/>
            <person name="Amoako-Attah I."/>
            <person name="Meinhardt L.W."/>
            <person name="Bailey B.A."/>
            <person name="Cohen S.P."/>
        </authorList>
    </citation>
    <scope>NUCLEOTIDE SEQUENCE [LARGE SCALE GENOMIC DNA]</scope>
    <source>
        <strain evidence="2 3">GH-19</strain>
    </source>
</reference>
<dbReference type="Proteomes" id="UP001498398">
    <property type="component" value="Unassembled WGS sequence"/>
</dbReference>
<gene>
    <name evidence="2" type="ORF">VKT23_009924</name>
</gene>
<evidence type="ECO:0008006" key="4">
    <source>
        <dbReference type="Google" id="ProtNLM"/>
    </source>
</evidence>
<protein>
    <recommendedName>
        <fullName evidence="4">C2H2-type domain-containing protein</fullName>
    </recommendedName>
</protein>
<evidence type="ECO:0000256" key="1">
    <source>
        <dbReference type="SAM" id="MobiDB-lite"/>
    </source>
</evidence>
<sequence>MPICTQCNRSFQSDAGLRSHCTAKQDHSYCLKCNVLFPSVRLFKAHCDRKLDHHMHYCADCDILTPVEYAGKHLASRRHLCRAPAQPNVSAPAGILSTLYASPLSIQEFPTTPFQQSSASTVTVPPWSPRLTRVDKDRNVVESDINDYETDTPALVNPSFAEPISASTASAEDETTLRVRMETPRQHEAIAAQIRELERQEEEFRPGKEQPTSEVASPPPALENSVQPQIAETWSYCLPCDQLFDSVDAFRTHCADKRDHAYCLFCEKWFDSMPTLQQHLASARDARDPAHNYEPDYSQVTEPEVRAVKVKKERVQCREAPQVPVISNGPEWGTQCIICLKKFKCKTALLAHQRDKETCRKALAAA</sequence>
<comment type="caution">
    <text evidence="2">The sequence shown here is derived from an EMBL/GenBank/DDBJ whole genome shotgun (WGS) entry which is preliminary data.</text>
</comment>
<evidence type="ECO:0000313" key="3">
    <source>
        <dbReference type="Proteomes" id="UP001498398"/>
    </source>
</evidence>